<dbReference type="Proteomes" id="UP000663914">
    <property type="component" value="Chromosome"/>
</dbReference>
<organism evidence="2 3">
    <name type="scientific">Pseudomonas corrugata</name>
    <dbReference type="NCBI Taxonomy" id="47879"/>
    <lineage>
        <taxon>Bacteria</taxon>
        <taxon>Pseudomonadati</taxon>
        <taxon>Pseudomonadota</taxon>
        <taxon>Gammaproteobacteria</taxon>
        <taxon>Pseudomonadales</taxon>
        <taxon>Pseudomonadaceae</taxon>
        <taxon>Pseudomonas</taxon>
    </lineage>
</organism>
<dbReference type="EMBL" id="CP072011">
    <property type="protein sequence ID" value="QTH15856.1"/>
    <property type="molecule type" value="Genomic_DNA"/>
</dbReference>
<dbReference type="AlphaFoldDB" id="A0A8B6UVC9"/>
<dbReference type="GO" id="GO:0006302">
    <property type="term" value="P:double-strand break repair"/>
    <property type="evidence" value="ECO:0007669"/>
    <property type="project" value="InterPro"/>
</dbReference>
<proteinExistence type="predicted"/>
<dbReference type="Pfam" id="PF13304">
    <property type="entry name" value="AAA_21"/>
    <property type="match status" value="1"/>
</dbReference>
<reference evidence="2" key="1">
    <citation type="book" date="2019" name="MICROBIAL BIOTECHNOLOGY" publisher="Unknown Publisher">
        <title>Optimization of recombineering for directed mutagenesis of bacteria Pseudomonas corrugata 3'.</title>
        <authorList>
            <person name="Buinitskaja S.V."/>
            <person name="Pilipenok N."/>
            <person name="Valentovich L.N."/>
        </authorList>
    </citation>
    <scope>NUCLEOTIDE SEQUENCE</scope>
    <source>
        <strain evidence="2">3prime</strain>
    </source>
</reference>
<dbReference type="GO" id="GO:0016887">
    <property type="term" value="F:ATP hydrolysis activity"/>
    <property type="evidence" value="ECO:0007669"/>
    <property type="project" value="InterPro"/>
</dbReference>
<gene>
    <name evidence="2" type="ORF">C4C32_08140</name>
</gene>
<sequence length="468" mass="53056">MQLIRLELENYRCFPTLTLELDSQLTLLVARNGQGKTSLLDAIKVALWPYVRGFDLGSMTNDVTGIQPEDVFLRPLAAHQMEPSLPARLTAHALFHEKAWTWSRRRESIRKGTQTREDATANLLQTTAEALEVQIFNRTVVDHQDPFDLPVLAYYGTGRLWSQKKLTSAQEKAENAELSRTYAYRDCLDPASSYKHFAKWYTRIFRSYREEQIRNLERGKLSIDVKDELALPVLAVQNAVNAVLATRTGWRDLAYSSEFSDLVLEHPVHGVLKVSQLSDGIRNIVALAADIAYRCVKLNPHLGISAPRKSSGVVLIDEVDMHLHPAWQQTVVPDLLDAFPHIQFVMTTHSPQVISSVHAHCIRVLQTVTDEGGRQITVNDVEQQTQGVASSQVLAYVMDIDPTPDNEPAQKLSKYMALIQQNLHETTTEGLALRQYLDKHFGVKHPNMLDCHRLIRLETFKRKKLTKP</sequence>
<dbReference type="InterPro" id="IPR003959">
    <property type="entry name" value="ATPase_AAA_core"/>
</dbReference>
<evidence type="ECO:0000259" key="1">
    <source>
        <dbReference type="Pfam" id="PF13304"/>
    </source>
</evidence>
<feature type="domain" description="ATPase AAA-type core" evidence="1">
    <location>
        <begin position="31"/>
        <end position="355"/>
    </location>
</feature>
<evidence type="ECO:0000313" key="3">
    <source>
        <dbReference type="Proteomes" id="UP000663914"/>
    </source>
</evidence>
<dbReference type="Gene3D" id="3.40.50.300">
    <property type="entry name" value="P-loop containing nucleotide triphosphate hydrolases"/>
    <property type="match status" value="2"/>
</dbReference>
<accession>A0A8B6UVC9</accession>
<dbReference type="InterPro" id="IPR051396">
    <property type="entry name" value="Bact_Antivir_Def_Nuclease"/>
</dbReference>
<dbReference type="PANTHER" id="PTHR43581">
    <property type="entry name" value="ATP/GTP PHOSPHATASE"/>
    <property type="match status" value="1"/>
</dbReference>
<protein>
    <submittedName>
        <fullName evidence="2">AAA family ATPase</fullName>
    </submittedName>
</protein>
<reference evidence="2" key="2">
    <citation type="submission" date="2021-03" db="EMBL/GenBank/DDBJ databases">
        <authorList>
            <person name="Valentovich L.N."/>
            <person name="Akhremchuk A.E."/>
            <person name="Miamin V.E."/>
        </authorList>
    </citation>
    <scope>NUCLEOTIDE SEQUENCE</scope>
    <source>
        <strain evidence="2">3prime</strain>
    </source>
</reference>
<name>A0A8B6UVC9_9PSED</name>
<dbReference type="RefSeq" id="WP_024780336.1">
    <property type="nucleotide sequence ID" value="NZ_CP072011.1"/>
</dbReference>
<dbReference type="PANTHER" id="PTHR43581:SF2">
    <property type="entry name" value="EXCINUCLEASE ATPASE SUBUNIT"/>
    <property type="match status" value="1"/>
</dbReference>
<dbReference type="InterPro" id="IPR027417">
    <property type="entry name" value="P-loop_NTPase"/>
</dbReference>
<evidence type="ECO:0000313" key="2">
    <source>
        <dbReference type="EMBL" id="QTH15856.1"/>
    </source>
</evidence>
<dbReference type="SUPFAM" id="SSF52540">
    <property type="entry name" value="P-loop containing nucleoside triphosphate hydrolases"/>
    <property type="match status" value="1"/>
</dbReference>